<evidence type="ECO:0000313" key="1">
    <source>
        <dbReference type="EMBL" id="KAK9044613.1"/>
    </source>
</evidence>
<keyword evidence="2" id="KW-1185">Reference proteome</keyword>
<organism evidence="1 2">
    <name type="scientific">Hibiscus sabdariffa</name>
    <name type="common">roselle</name>
    <dbReference type="NCBI Taxonomy" id="183260"/>
    <lineage>
        <taxon>Eukaryota</taxon>
        <taxon>Viridiplantae</taxon>
        <taxon>Streptophyta</taxon>
        <taxon>Embryophyta</taxon>
        <taxon>Tracheophyta</taxon>
        <taxon>Spermatophyta</taxon>
        <taxon>Magnoliopsida</taxon>
        <taxon>eudicotyledons</taxon>
        <taxon>Gunneridae</taxon>
        <taxon>Pentapetalae</taxon>
        <taxon>rosids</taxon>
        <taxon>malvids</taxon>
        <taxon>Malvales</taxon>
        <taxon>Malvaceae</taxon>
        <taxon>Malvoideae</taxon>
        <taxon>Hibiscus</taxon>
    </lineage>
</organism>
<reference evidence="1 2" key="1">
    <citation type="journal article" date="2024" name="G3 (Bethesda)">
        <title>Genome assembly of Hibiscus sabdariffa L. provides insights into metabolisms of medicinal natural products.</title>
        <authorList>
            <person name="Kim T."/>
        </authorList>
    </citation>
    <scope>NUCLEOTIDE SEQUENCE [LARGE SCALE GENOMIC DNA]</scope>
    <source>
        <strain evidence="1">TK-2024</strain>
        <tissue evidence="1">Old leaves</tissue>
    </source>
</reference>
<proteinExistence type="predicted"/>
<dbReference type="EMBL" id="JBBPBN010000002">
    <property type="protein sequence ID" value="KAK9044613.1"/>
    <property type="molecule type" value="Genomic_DNA"/>
</dbReference>
<gene>
    <name evidence="1" type="ORF">V6N11_058510</name>
</gene>
<sequence length="114" mass="11850">MASCSDPRQDSSIPSTILAHAPAPVVALPAHSEDAIDSTLVADVSTPMTESPAPAPELVDAIESTSPIDASTQGMNVFGTVAGVRNPSKVSTSSHEGDSCGLYTHLHYKKFLFL</sequence>
<dbReference type="Proteomes" id="UP001396334">
    <property type="component" value="Unassembled WGS sequence"/>
</dbReference>
<accession>A0ABR2U4G7</accession>
<evidence type="ECO:0000313" key="2">
    <source>
        <dbReference type="Proteomes" id="UP001396334"/>
    </source>
</evidence>
<comment type="caution">
    <text evidence="1">The sequence shown here is derived from an EMBL/GenBank/DDBJ whole genome shotgun (WGS) entry which is preliminary data.</text>
</comment>
<protein>
    <submittedName>
        <fullName evidence="1">Uncharacterized protein</fullName>
    </submittedName>
</protein>
<name>A0ABR2U4G7_9ROSI</name>